<name>A0A8S5NRJ7_9CAUD</name>
<sequence length="100" mass="11449">MKYGKLINNLHWWAEHCDQTNHGCQTRRILADAATAIEALRADLARVTTERDAAVWDLETTMAHVNPIFDTCGFCKNAQCYARGGIEFCHPEWRGIRKED</sequence>
<organism evidence="1">
    <name type="scientific">Myoviridae sp. ctr0w28</name>
    <dbReference type="NCBI Taxonomy" id="2826703"/>
    <lineage>
        <taxon>Viruses</taxon>
        <taxon>Duplodnaviria</taxon>
        <taxon>Heunggongvirae</taxon>
        <taxon>Uroviricota</taxon>
        <taxon>Caudoviricetes</taxon>
    </lineage>
</organism>
<dbReference type="EMBL" id="BK015227">
    <property type="protein sequence ID" value="DAD97012.1"/>
    <property type="molecule type" value="Genomic_DNA"/>
</dbReference>
<reference evidence="1" key="1">
    <citation type="journal article" date="2021" name="Proc. Natl. Acad. Sci. U.S.A.">
        <title>A Catalog of Tens of Thousands of Viruses from Human Metagenomes Reveals Hidden Associations with Chronic Diseases.</title>
        <authorList>
            <person name="Tisza M.J."/>
            <person name="Buck C.B."/>
        </authorList>
    </citation>
    <scope>NUCLEOTIDE SEQUENCE</scope>
    <source>
        <strain evidence="1">Ctr0w28</strain>
    </source>
</reference>
<accession>A0A8S5NRJ7</accession>
<proteinExistence type="predicted"/>
<evidence type="ECO:0000313" key="1">
    <source>
        <dbReference type="EMBL" id="DAD97012.1"/>
    </source>
</evidence>
<protein>
    <submittedName>
        <fullName evidence="1">Uncharacterized protein</fullName>
    </submittedName>
</protein>